<sequence length="66" mass="7465">MAGLDVASAAWRRDGDRLCFADGPDGERRWLLLDRFRHDECPVVAALWRRTPACCWTTACTPTART</sequence>
<organism evidence="1 2">
    <name type="scientific">Saccharothrix yanglingensis</name>
    <dbReference type="NCBI Taxonomy" id="659496"/>
    <lineage>
        <taxon>Bacteria</taxon>
        <taxon>Bacillati</taxon>
        <taxon>Actinomycetota</taxon>
        <taxon>Actinomycetes</taxon>
        <taxon>Pseudonocardiales</taxon>
        <taxon>Pseudonocardiaceae</taxon>
        <taxon>Saccharothrix</taxon>
    </lineage>
</organism>
<dbReference type="EMBL" id="NSDM01000002">
    <property type="protein sequence ID" value="MDQ2583808.1"/>
    <property type="molecule type" value="Genomic_DNA"/>
</dbReference>
<keyword evidence="2" id="KW-1185">Reference proteome</keyword>
<dbReference type="Proteomes" id="UP001225605">
    <property type="component" value="Unassembled WGS sequence"/>
</dbReference>
<proteinExistence type="predicted"/>
<evidence type="ECO:0000313" key="1">
    <source>
        <dbReference type="EMBL" id="MDQ2583808.1"/>
    </source>
</evidence>
<evidence type="ECO:0000313" key="2">
    <source>
        <dbReference type="Proteomes" id="UP001225605"/>
    </source>
</evidence>
<dbReference type="RefSeq" id="WP_306744920.1">
    <property type="nucleotide sequence ID" value="NZ_NSDM01000002.1"/>
</dbReference>
<accession>A0ABU0WVC3</accession>
<comment type="caution">
    <text evidence="1">The sequence shown here is derived from an EMBL/GenBank/DDBJ whole genome shotgun (WGS) entry which is preliminary data.</text>
</comment>
<gene>
    <name evidence="1" type="ORF">CKY47_07380</name>
</gene>
<name>A0ABU0WVC3_9PSEU</name>
<protein>
    <submittedName>
        <fullName evidence="1">Uncharacterized protein</fullName>
    </submittedName>
</protein>
<reference evidence="1 2" key="1">
    <citation type="submission" date="2017-06" db="EMBL/GenBank/DDBJ databases">
        <title>Cultured bacterium strain Saccharothrix yanglingensis Hhs.015.</title>
        <authorList>
            <person name="Xia Y."/>
        </authorList>
    </citation>
    <scope>NUCLEOTIDE SEQUENCE [LARGE SCALE GENOMIC DNA]</scope>
    <source>
        <strain evidence="1 2">Hhs.015</strain>
    </source>
</reference>